<dbReference type="GO" id="GO:0006508">
    <property type="term" value="P:proteolysis"/>
    <property type="evidence" value="ECO:0007669"/>
    <property type="project" value="UniProtKB-KW"/>
</dbReference>
<feature type="region of interest" description="Disordered" evidence="4">
    <location>
        <begin position="3044"/>
        <end position="3115"/>
    </location>
</feature>
<dbReference type="PANTHER" id="PTHR39431:SF1">
    <property type="entry name" value="FRPA_C-RELATED PROTEIN"/>
    <property type="match status" value="1"/>
</dbReference>
<evidence type="ECO:0000256" key="3">
    <source>
        <dbReference type="ARBA" id="ARBA00022801"/>
    </source>
</evidence>
<dbReference type="Gene3D" id="2.60.120.260">
    <property type="entry name" value="Galactose-binding domain-like"/>
    <property type="match status" value="2"/>
</dbReference>
<dbReference type="Proteomes" id="UP000317835">
    <property type="component" value="Plasmid pElP_4"/>
</dbReference>
<feature type="compositionally biased region" description="Polar residues" evidence="4">
    <location>
        <begin position="3048"/>
        <end position="3059"/>
    </location>
</feature>
<protein>
    <submittedName>
        <fullName evidence="6">FG-GAP repeat protein</fullName>
    </submittedName>
</protein>
<gene>
    <name evidence="6" type="ORF">ElP_75730</name>
</gene>
<dbReference type="Gene3D" id="2.60.40.10">
    <property type="entry name" value="Immunoglobulins"/>
    <property type="match status" value="4"/>
</dbReference>
<dbReference type="Gene3D" id="2.130.10.130">
    <property type="entry name" value="Integrin alpha, N-terminal"/>
    <property type="match status" value="1"/>
</dbReference>
<keyword evidence="1" id="KW-0645">Protease</keyword>
<dbReference type="SUPFAM" id="SSF50939">
    <property type="entry name" value="Sialidases"/>
    <property type="match status" value="3"/>
</dbReference>
<dbReference type="GO" id="GO:0004252">
    <property type="term" value="F:serine-type endopeptidase activity"/>
    <property type="evidence" value="ECO:0007669"/>
    <property type="project" value="InterPro"/>
</dbReference>
<dbReference type="PROSITE" id="PS51829">
    <property type="entry name" value="P_HOMO_B"/>
    <property type="match status" value="1"/>
</dbReference>
<feature type="region of interest" description="Disordered" evidence="4">
    <location>
        <begin position="490"/>
        <end position="514"/>
    </location>
</feature>
<evidence type="ECO:0000256" key="4">
    <source>
        <dbReference type="SAM" id="MobiDB-lite"/>
    </source>
</evidence>
<evidence type="ECO:0000256" key="2">
    <source>
        <dbReference type="ARBA" id="ARBA00022729"/>
    </source>
</evidence>
<proteinExistence type="predicted"/>
<feature type="domain" description="P/Homo B" evidence="5">
    <location>
        <begin position="983"/>
        <end position="1143"/>
    </location>
</feature>
<dbReference type="RefSeq" id="WP_145279815.1">
    <property type="nucleotide sequence ID" value="NZ_CP036430.1"/>
</dbReference>
<dbReference type="Pfam" id="PF19077">
    <property type="entry name" value="Big_13"/>
    <property type="match status" value="3"/>
</dbReference>
<feature type="region of interest" description="Disordered" evidence="4">
    <location>
        <begin position="1"/>
        <end position="32"/>
    </location>
</feature>
<reference evidence="6 7" key="1">
    <citation type="submission" date="2019-02" db="EMBL/GenBank/DDBJ databases">
        <title>Deep-cultivation of Planctomycetes and their phenomic and genomic characterization uncovers novel biology.</title>
        <authorList>
            <person name="Wiegand S."/>
            <person name="Jogler M."/>
            <person name="Boedeker C."/>
            <person name="Pinto D."/>
            <person name="Vollmers J."/>
            <person name="Rivas-Marin E."/>
            <person name="Kohn T."/>
            <person name="Peeters S.H."/>
            <person name="Heuer A."/>
            <person name="Rast P."/>
            <person name="Oberbeckmann S."/>
            <person name="Bunk B."/>
            <person name="Jeske O."/>
            <person name="Meyerdierks A."/>
            <person name="Storesund J.E."/>
            <person name="Kallscheuer N."/>
            <person name="Luecker S."/>
            <person name="Lage O.M."/>
            <person name="Pohl T."/>
            <person name="Merkel B.J."/>
            <person name="Hornburger P."/>
            <person name="Mueller R.-W."/>
            <person name="Bruemmer F."/>
            <person name="Labrenz M."/>
            <person name="Spormann A.M."/>
            <person name="Op den Camp H."/>
            <person name="Overmann J."/>
            <person name="Amann R."/>
            <person name="Jetten M.S.M."/>
            <person name="Mascher T."/>
            <person name="Medema M.H."/>
            <person name="Devos D.P."/>
            <person name="Kaster A.-K."/>
            <person name="Ovreas L."/>
            <person name="Rohde M."/>
            <person name="Galperin M.Y."/>
            <person name="Jogler C."/>
        </authorList>
    </citation>
    <scope>NUCLEOTIDE SEQUENCE [LARGE SCALE GENOMIC DNA]</scope>
    <source>
        <strain evidence="6 7">ElP</strain>
        <plasmid evidence="7">pelp_4</plasmid>
    </source>
</reference>
<evidence type="ECO:0000259" key="5">
    <source>
        <dbReference type="PROSITE" id="PS51829"/>
    </source>
</evidence>
<dbReference type="InterPro" id="IPR044016">
    <property type="entry name" value="Big_13"/>
</dbReference>
<dbReference type="Pfam" id="PF13517">
    <property type="entry name" value="FG-GAP_3"/>
    <property type="match status" value="1"/>
</dbReference>
<dbReference type="InterPro" id="IPR036278">
    <property type="entry name" value="Sialidase_sf"/>
</dbReference>
<dbReference type="OrthoDB" id="218789at2"/>
<dbReference type="InterPro" id="IPR008979">
    <property type="entry name" value="Galactose-bd-like_sf"/>
</dbReference>
<evidence type="ECO:0000313" key="6">
    <source>
        <dbReference type="EMBL" id="QDV39602.1"/>
    </source>
</evidence>
<dbReference type="SUPFAM" id="SSF69318">
    <property type="entry name" value="Integrin alpha N-terminal domain"/>
    <property type="match status" value="1"/>
</dbReference>
<sequence>MRPGSYSDSSPSDRPRGCRERSSSSQVRRARSRRAVLEWLEPRALLATVPTPVVFDPVNISSSDFSVDDNSDESSPSIAVDPNNPLRVAAVWTRWDTDPDPDFIGVEGAYSTNGGASWSSFNVSGGRLTDPASSADDPQSFDRETDASAAFDADGNLYVLSSQRTGDAGAGVLLLNKFSFTGASPVRTIDNQTVHGWAQDPVLLPTLAVDTTGGPFDGTVYVAWVSNDDTPPDTDNWNPNAIRAVASSDGGQSFSGVTTVNDGGNFGDQRNTVPRLAIGADGRPSLVWDDFGSGANAGIPFDIIEFDRLTAARVLTAELGGGPILDNATTEFTVTVPAGLTIADLDVRLVAVHDSLAELTIQLQRGATVVTLANADTLGGATMGFGTGGRQYGAVFDNQSPRSIVDAAEPYIGRFRPEGNLGAFTGDAGGDWTLRIIDTAATADAGPQNLLDAQITFTEGLRAGPDRNVNTNSGLRAAAIVRGTLDGGGTISSPAMPRGIGPAPTIAADTTADGPNRGRIYVTYVDRDAADDDDNPDDNTDIFLAYTDDGGLSWVRTGEDGDIAGRVNDDLADRDGFSGADLDLAEGFFGATSRGRPQFMPQVAVDQQTGTVAVSFYDARHDASRGRVATYLAVSVDGGETFAPQTFVNQKELVFDVATGTNRVVGPIPDNAAQGNTVGTFSFGHRQGLAALGGNIFTAWSGNLNGGPDGTIFLDIRAARAITAAGPRVVDGTAGVVPTTDPSGTPEAREFVVTFDRPIDPGTFSTDDASIRFLSPDGATSQSISATNVVQLSETEFRVEFPPQTRPGTYSYAVGPDIRDLLGNPMDQDADATPGESQQDRFGSPEPIVGGSPLTGPFVRDTLPLIVPGPRVVATRAVLGDGTTVPTTDPALNSTVVGLEVVFDRDMEGNTFSAEDVLRVVGPAGEVDRSSIVIQQLDARTFRVLFDGQQLSGTYQVVLSSNIQSVGGYLVDSNQNAGVDVLRGGQPTTTVELTFASAEVPRTIPANGSVESTLVVDKAFEITDVDLQLNISHANVPNLRAELIGPGGQTILLFSGVGATGDRTDFTNTILDSEAGQPISSGTPPFSDRYRPQESLSALNSPIGMPTEAGTYTLRITNTGGVQGALNSWRLIMRERVTGTGIGEPVADRIRADFRIFTMDPTNSLSSSTWTPVGPSSIEDGEGSGRVTAIAVDPSDPSGNTVYIGAASGGVWKTDDFLTTDAGGPTWIPLTDAVQANGLNVGGIAVFGRNNDPDQSIVMVATGEGDTGTPGVGFLRSTDGGASWELLDSADNRPAFADRTREFVGTTAFAVVADPRPTTTGEAIFYAALSGPQGGVWRSTDSGDTWQQLRAGQATDLLLDPGSGTPSLNNPAGNLQVVYAAFRGEGVYLSPNQGQQFNVMPGGIGKPRVRDGDGFDPPEIPVTNAGVNPNGIDGRIVLAKPALTGDARQDLLYQGWLYAAVANPNGTLNGLYLTKDQGQNWTQLQLPNEPTPDPSNIQYPIIPSNDTSLANYDPTSNAEFSLANYALALTVDPTNPNVVYLGGTTNGGGEAALIRVDSTFVHDAHAFYLSSDLPGGPVLRSDVNGPAVVKAGDRDDFPTGNDPRFRADEAGIFGAKINLYRDPADPFDASSTVYVNNTESFANTGAGVRWTPFAKAGGPFAPALDLAIGEQTNLHQAFSLIDPLTGRGRLILGVDKGVYTGVDAGDGTLLTRLGQGNTVVPTGSRNGNLQISQIYFGAVQPSAAAADVAGALFYAQTDGNGSPRSSSDVLQTGQLGWGSPRLATETGSLGGAGVATDPTGSGASYQYNWRNTGDAPKTPFLAGEDFRTDFFLVDVTPGNGNPHDVVGRIDGLAPLAQWPGIGGANFAVNPINADQIVMSAPGSGRVFRTLDRGLSWLEVGVPAALGSSYFPALAFGAPEPGAQPGNVGDYIVGGNNAGGIYITLTGGGAAGNQWTQINNGALAGNTSPVRAIATNPIRGTFEAYALTDGGLYHIADTRPSSGATWTDITANLFSITHQIFGDEDATAPLLAANGLRSLAVDWRYAIPDDFDNPPANPTNPAATHPVLYVAGVGGVFASYDDGADPENSWQRFPSAFPNSIATTPQPPGEGGGLPVVEVSDLDLSLGNINRATGLPLNQAGDPNLLMASTFGRGAFAIRLAPVVFPDSLRLVVDGESLPANPSQPPEIQPTEVVLEGFSQQSAAGNSVGIQAFLLDEDDQVIGELPIVGGTATTDSAGRFSIRIEPDSLGADGLKRIGIQAIDQAGVEGNIALYEVVIDSVPPDAPTLLDLQAGSDSGFSDADDYTNALVPPGLAAPTFDVVGVEQGVTIQLLRNNVVVATLAEAPGGVVAITDDDGGAGVPDGTYTYVTRLVDRAGNVSEDSPELVVTIDTAAPQAPTTPVLVPADDSGVPDDGVTNVRQPRLTGTLTLGANEGTPENLPLVQLSVAGIGVVGEARVDADGTYDIQVTTPLADGVYVVQARALDRAGNASGVLPGLVLRIDTSLPPGVTVGLSPTDDTGQVGDNITSVRRPRLVGSTGAGLRVELIDVGGTIPNSSPGAVVGDPVTSQANGAFTLQFPFNLPDGTYTVLARVTNAAGNILDSTPLVLTILTEVEPGAPTLRLAPESDTGLAGDGRTTERRPFLIGESTPDTRVEIVGPDGSVLASGTTDSQGSYRLRLASNLANGTIVLRARTVSVSGVPGPLGAPLTLTIETITGDRDRDGRADLILYRPGSADGESQFFIGGSTGAGQVLGSDDFRSSLPGSPLADAQLRPGDIPISGDFDGDGITDLGVFRPSSDRMPGASEWIILRSQAGPQSVLFGGSGLDVPAVGDFDGDGRDDIAVFRPVSDLLPGAAEWFILPSNSGQAFRVAFGAAGGLDLPAVADYDGDGRADIAAFRPSSDLVPGAAQWFVLPSGPNDLSFSQKLDAYPVLFGEAGVDQPVPQDYDGDGHADIATYRPTTSEWFILRSGLPFEQAGLRVEFGAPGDIPAPADYDGDAVADLAAFRPSSGRWTVRQTTDGQDVATDFGTAGDVPVLAPLAYRDPRSDSIASTGSRSVGQARQVASPAPTTPKASTTSLDLGRQAARLSSGSASSRVRPSQDQARPGGGARASSNLGSDVRSLLISWLARRRDGQPRG</sequence>
<dbReference type="SUPFAM" id="SSF49785">
    <property type="entry name" value="Galactose-binding domain-like"/>
    <property type="match status" value="1"/>
</dbReference>
<feature type="region of interest" description="Disordered" evidence="4">
    <location>
        <begin position="822"/>
        <end position="854"/>
    </location>
</feature>
<dbReference type="PANTHER" id="PTHR39431">
    <property type="entry name" value="FRPA/C-RELATED PROTEIN"/>
    <property type="match status" value="1"/>
</dbReference>
<feature type="compositionally biased region" description="Low complexity" evidence="4">
    <location>
        <begin position="500"/>
        <end position="514"/>
    </location>
</feature>
<keyword evidence="3" id="KW-0378">Hydrolase</keyword>
<dbReference type="InterPro" id="IPR028994">
    <property type="entry name" value="Integrin_alpha_N"/>
</dbReference>
<evidence type="ECO:0000256" key="1">
    <source>
        <dbReference type="ARBA" id="ARBA00022670"/>
    </source>
</evidence>
<dbReference type="CDD" id="cd15482">
    <property type="entry name" value="Sialidase_non-viral"/>
    <property type="match status" value="1"/>
</dbReference>
<keyword evidence="6" id="KW-0614">Plasmid</keyword>
<feature type="region of interest" description="Disordered" evidence="4">
    <location>
        <begin position="2397"/>
        <end position="2419"/>
    </location>
</feature>
<feature type="compositionally biased region" description="Basic and acidic residues" evidence="4">
    <location>
        <begin position="11"/>
        <end position="22"/>
    </location>
</feature>
<keyword evidence="2" id="KW-0732">Signal</keyword>
<feature type="compositionally biased region" description="Low complexity" evidence="4">
    <location>
        <begin position="1"/>
        <end position="10"/>
    </location>
</feature>
<keyword evidence="7" id="KW-1185">Reference proteome</keyword>
<feature type="compositionally biased region" description="Low complexity" evidence="4">
    <location>
        <begin position="3064"/>
        <end position="3099"/>
    </location>
</feature>
<dbReference type="EMBL" id="CP036430">
    <property type="protein sequence ID" value="QDV39602.1"/>
    <property type="molecule type" value="Genomic_DNA"/>
</dbReference>
<dbReference type="KEGG" id="tpla:ElP_75730"/>
<dbReference type="Gene3D" id="2.130.10.10">
    <property type="entry name" value="YVTN repeat-like/Quinoprotein amine dehydrogenase"/>
    <property type="match status" value="2"/>
</dbReference>
<name>A0A518HFH5_9BACT</name>
<accession>A0A518HFH5</accession>
<dbReference type="InterPro" id="IPR013517">
    <property type="entry name" value="FG-GAP"/>
</dbReference>
<organism evidence="6 7">
    <name type="scientific">Tautonia plasticadhaerens</name>
    <dbReference type="NCBI Taxonomy" id="2527974"/>
    <lineage>
        <taxon>Bacteria</taxon>
        <taxon>Pseudomonadati</taxon>
        <taxon>Planctomycetota</taxon>
        <taxon>Planctomycetia</taxon>
        <taxon>Isosphaerales</taxon>
        <taxon>Isosphaeraceae</taxon>
        <taxon>Tautonia</taxon>
    </lineage>
</organism>
<geneLocation type="plasmid" evidence="7">
    <name>pelp_4</name>
</geneLocation>
<dbReference type="InterPro" id="IPR015943">
    <property type="entry name" value="WD40/YVTN_repeat-like_dom_sf"/>
</dbReference>
<dbReference type="InterPro" id="IPR002884">
    <property type="entry name" value="P_dom"/>
</dbReference>
<dbReference type="InterPro" id="IPR013783">
    <property type="entry name" value="Ig-like_fold"/>
</dbReference>
<evidence type="ECO:0000313" key="7">
    <source>
        <dbReference type="Proteomes" id="UP000317835"/>
    </source>
</evidence>